<dbReference type="Proteomes" id="UP001596230">
    <property type="component" value="Unassembled WGS sequence"/>
</dbReference>
<dbReference type="RefSeq" id="WP_385946540.1">
    <property type="nucleotide sequence ID" value="NZ_JBHSUB010000005.1"/>
</dbReference>
<keyword evidence="2" id="KW-1185">Reference proteome</keyword>
<name>A0ABW1VX58_9GAMM</name>
<sequence>MNDSIRPETLQLSNADSEFDVTLFRAKDATECILFASGLGGNPLRHLEFLQGIARQGISVIAPHFELLSSPFPVKAELLERVQRLDVTAAEFCTNYRSLTGVGHSLGTVILLMQAGAIASTRAREEVAFNGKKIPDRLVLLAPPADFFRAPRSLNSVRIPVEIWMGAMDKVTPPSQAIFLNELLKEHAGGGVHIIEDAGHFTFMNTLPPQVIDPHPSRNEFLQWLAGKVSQFIA</sequence>
<comment type="caution">
    <text evidence="1">The sequence shown here is derived from an EMBL/GenBank/DDBJ whole genome shotgun (WGS) entry which is preliminary data.</text>
</comment>
<dbReference type="GO" id="GO:0016787">
    <property type="term" value="F:hydrolase activity"/>
    <property type="evidence" value="ECO:0007669"/>
    <property type="project" value="UniProtKB-KW"/>
</dbReference>
<dbReference type="EMBL" id="JBHSUB010000005">
    <property type="protein sequence ID" value="MFC6377251.1"/>
    <property type="molecule type" value="Genomic_DNA"/>
</dbReference>
<gene>
    <name evidence="1" type="ORF">ACFP9W_03940</name>
</gene>
<dbReference type="Gene3D" id="3.40.50.1820">
    <property type="entry name" value="alpha/beta hydrolase"/>
    <property type="match status" value="2"/>
</dbReference>
<organism evidence="1 2">
    <name type="scientific">Tatumella terrea</name>
    <dbReference type="NCBI Taxonomy" id="419007"/>
    <lineage>
        <taxon>Bacteria</taxon>
        <taxon>Pseudomonadati</taxon>
        <taxon>Pseudomonadota</taxon>
        <taxon>Gammaproteobacteria</taxon>
        <taxon>Enterobacterales</taxon>
        <taxon>Erwiniaceae</taxon>
        <taxon>Tatumella</taxon>
    </lineage>
</organism>
<keyword evidence="1" id="KW-0378">Hydrolase</keyword>
<reference evidence="2" key="1">
    <citation type="journal article" date="2019" name="Int. J. Syst. Evol. Microbiol.">
        <title>The Global Catalogue of Microorganisms (GCM) 10K type strain sequencing project: providing services to taxonomists for standard genome sequencing and annotation.</title>
        <authorList>
            <consortium name="The Broad Institute Genomics Platform"/>
            <consortium name="The Broad Institute Genome Sequencing Center for Infectious Disease"/>
            <person name="Wu L."/>
            <person name="Ma J."/>
        </authorList>
    </citation>
    <scope>NUCLEOTIDE SEQUENCE [LARGE SCALE GENOMIC DNA]</scope>
    <source>
        <strain evidence="2">CGMCC 1.18518</strain>
    </source>
</reference>
<evidence type="ECO:0000313" key="2">
    <source>
        <dbReference type="Proteomes" id="UP001596230"/>
    </source>
</evidence>
<dbReference type="SUPFAM" id="SSF53474">
    <property type="entry name" value="alpha/beta-Hydrolases"/>
    <property type="match status" value="1"/>
</dbReference>
<evidence type="ECO:0000313" key="1">
    <source>
        <dbReference type="EMBL" id="MFC6377251.1"/>
    </source>
</evidence>
<proteinExistence type="predicted"/>
<dbReference type="InterPro" id="IPR029058">
    <property type="entry name" value="AB_hydrolase_fold"/>
</dbReference>
<accession>A0ABW1VX58</accession>
<protein>
    <submittedName>
        <fullName evidence="1">Alpha/beta hydrolase</fullName>
    </submittedName>
</protein>